<keyword evidence="3" id="KW-0539">Nucleus</keyword>
<comment type="similarity">
    <text evidence="4">Belongs to the ARTD/PARP family.</text>
</comment>
<dbReference type="SUPFAM" id="SSF117839">
    <property type="entry name" value="WWE domain"/>
    <property type="match status" value="1"/>
</dbReference>
<protein>
    <submittedName>
        <fullName evidence="11">TCDD-inducible poly [ADP-ribose] polymerase</fullName>
    </submittedName>
</protein>
<dbReference type="PROSITE" id="PS50103">
    <property type="entry name" value="ZF_C3H1"/>
    <property type="match status" value="1"/>
</dbReference>
<dbReference type="InterPro" id="IPR000571">
    <property type="entry name" value="Znf_CCCH"/>
</dbReference>
<feature type="coiled-coil region" evidence="6">
    <location>
        <begin position="807"/>
        <end position="886"/>
    </location>
</feature>
<organism evidence="11 12">
    <name type="scientific">Labeo rohita</name>
    <name type="common">Indian major carp</name>
    <name type="synonym">Cyprinus rohita</name>
    <dbReference type="NCBI Taxonomy" id="84645"/>
    <lineage>
        <taxon>Eukaryota</taxon>
        <taxon>Metazoa</taxon>
        <taxon>Chordata</taxon>
        <taxon>Craniata</taxon>
        <taxon>Vertebrata</taxon>
        <taxon>Euteleostomi</taxon>
        <taxon>Actinopterygii</taxon>
        <taxon>Neopterygii</taxon>
        <taxon>Teleostei</taxon>
        <taxon>Ostariophysi</taxon>
        <taxon>Cypriniformes</taxon>
        <taxon>Cyprinidae</taxon>
        <taxon>Labeoninae</taxon>
        <taxon>Labeonini</taxon>
        <taxon>Labeo</taxon>
    </lineage>
</organism>
<sequence length="1173" mass="136100">MQEAVDTAVPALGLPMGTGEFSEQQMGLADKIPLVKPYFKKKHAQRKLDTKCLRALEDPILSTLLNSDSLVSGDGVFVPRNPAQPQRNICTAAVEKQSRISQVCLKEEDEEESTDTDVAASELAGEQKVTDIQRVSIDTNERRFQPQERDEAAPSSVVSGSKLNDIYTTETLQGANCLAIKEGEIFQDKSEEASLDLVFELLTQLQYHTHQGDAVSICVDFLQGVCVYGSDCAQHHTVLPYHWQIRRADTQIWQSISDDSQEQLERLYCNPDNEHVRLKFLGRVFTLDFSAMRVCDLEFDLVRRLSTPSSSTATPTNTSPTPNCLTVWKYYCRDNFGWREYSEPVVRLIEEASGRGLKEVRFITLQNQYILNIREGFQQNAVFGFRRQIKKRPLFRSSIMLTPYLQTLGGLSSAFLSSLESSGNQPLSPTSNGPSKVYPETWLPMNTSQDYLQVPVSRDDRSYRTVYSLFHKTVSETKFRILKILRVQNPFLWEKYKRKKEYMSRRMTEMDRMLNERHLFHGTSQDVVEGICKHNFDPRVCGKHATMFGQGSYFARKAVYSHNFSKRSPRGVHYMFLAKVLTGKFTVGNPSMRRPPPLNPREPSSDLFDSCVDNWMDPQIFVIFSDDQSYPYFIIQYEEMEHSEKACRYCGVSYLILHEFQCLKERLREVERELEEERGSAERERTLREELQEAYTHLEELKTSVLQQEETTKALDLQLCAVTREMESVRAEKKTTITELESERTCRLHLRSRFVQQRSLLREALALLQSSRGEMTTVKNQLTHFLETWDNSKALIQQNCISADAECVHLKQEVTRLQAELKRLQVEVPNLRSCLGEAKEQMLELENQVQTRKLLQNQNQEAQFLIQGLREEVKTLKIDLQSSMREREHVKKLLEIKSVEKEDLKVLWSEQTAAIERLSRDLREKEESRLSCQQRCESMQEQLLAWQQKEEEVTRRLERAEGEMKDLRVARSTLLQERLSFREELRRTHVGELERLEESFRVRLKAADEHSLKMEAFLQQKQAEQDKLLKQQEMKLRGEADIELDIQRQKNQELINKYQSEKQQLQNKIPALIHSATQELHEELAVLQERMKEQEKELQHVCDSTSQRQQQLLQELRTGEAQLQSALQELRQKTQELNQAQSNIQQLKEERATLEEETGDIGTTTTQKEGSPE</sequence>
<evidence type="ECO:0000256" key="5">
    <source>
        <dbReference type="PROSITE-ProRule" id="PRU00723"/>
    </source>
</evidence>
<dbReference type="Pfam" id="PF00644">
    <property type="entry name" value="PARP"/>
    <property type="match status" value="1"/>
</dbReference>
<dbReference type="InterPro" id="IPR037197">
    <property type="entry name" value="WWE_dom_sf"/>
</dbReference>
<dbReference type="PROSITE" id="PS50918">
    <property type="entry name" value="WWE"/>
    <property type="match status" value="2"/>
</dbReference>
<keyword evidence="5" id="KW-0863">Zinc-finger</keyword>
<dbReference type="InterPro" id="IPR051712">
    <property type="entry name" value="ARTD-AVP"/>
</dbReference>
<dbReference type="GO" id="GO:1990404">
    <property type="term" value="F:NAD+-protein mono-ADP-ribosyltransferase activity"/>
    <property type="evidence" value="ECO:0007669"/>
    <property type="project" value="TreeGrafter"/>
</dbReference>
<evidence type="ECO:0000256" key="1">
    <source>
        <dbReference type="ARBA" id="ARBA00004123"/>
    </source>
</evidence>
<dbReference type="InterPro" id="IPR004170">
    <property type="entry name" value="WWE_dom"/>
</dbReference>
<dbReference type="SMART" id="SM00678">
    <property type="entry name" value="WWE"/>
    <property type="match status" value="1"/>
</dbReference>
<feature type="domain" description="C3H1-type" evidence="8">
    <location>
        <begin position="212"/>
        <end position="239"/>
    </location>
</feature>
<comment type="subcellular location">
    <subcellularLocation>
        <location evidence="1">Nucleus</location>
    </subcellularLocation>
</comment>
<feature type="region of interest" description="Disordered" evidence="7">
    <location>
        <begin position="1141"/>
        <end position="1173"/>
    </location>
</feature>
<feature type="region of interest" description="Disordered" evidence="7">
    <location>
        <begin position="138"/>
        <end position="158"/>
    </location>
</feature>
<dbReference type="SUPFAM" id="SSF56399">
    <property type="entry name" value="ADP-ribosylation"/>
    <property type="match status" value="1"/>
</dbReference>
<dbReference type="InterPro" id="IPR012317">
    <property type="entry name" value="Poly(ADP-ribose)pol_cat_dom"/>
</dbReference>
<feature type="domain" description="WWE" evidence="9">
    <location>
        <begin position="314"/>
        <end position="391"/>
    </location>
</feature>
<evidence type="ECO:0000313" key="11">
    <source>
        <dbReference type="EMBL" id="RXN18586.1"/>
    </source>
</evidence>
<dbReference type="InterPro" id="IPR018123">
    <property type="entry name" value="WWE-dom_subgr"/>
</dbReference>
<gene>
    <name evidence="11" type="ORF">ROHU_007728</name>
</gene>
<feature type="domain" description="WWE" evidence="9">
    <location>
        <begin position="229"/>
        <end position="307"/>
    </location>
</feature>
<dbReference type="STRING" id="84645.A0A498MI63"/>
<dbReference type="AlphaFoldDB" id="A0A498MI63"/>
<evidence type="ECO:0000256" key="4">
    <source>
        <dbReference type="ARBA" id="ARBA00024347"/>
    </source>
</evidence>
<keyword evidence="5" id="KW-0862">Zinc</keyword>
<dbReference type="GO" id="GO:0005634">
    <property type="term" value="C:nucleus"/>
    <property type="evidence" value="ECO:0007669"/>
    <property type="project" value="UniProtKB-SubCell"/>
</dbReference>
<comment type="pathway">
    <text evidence="2">Protein modification; protein ubiquitination.</text>
</comment>
<accession>A0A498MI63</accession>
<feature type="domain" description="PARP catalytic" evidence="10">
    <location>
        <begin position="438"/>
        <end position="658"/>
    </location>
</feature>
<dbReference type="PROSITE" id="PS51059">
    <property type="entry name" value="PARP_CATALYTIC"/>
    <property type="match status" value="1"/>
</dbReference>
<evidence type="ECO:0000259" key="9">
    <source>
        <dbReference type="PROSITE" id="PS50918"/>
    </source>
</evidence>
<dbReference type="GO" id="GO:0008270">
    <property type="term" value="F:zinc ion binding"/>
    <property type="evidence" value="ECO:0007669"/>
    <property type="project" value="UniProtKB-KW"/>
</dbReference>
<evidence type="ECO:0000256" key="2">
    <source>
        <dbReference type="ARBA" id="ARBA00004906"/>
    </source>
</evidence>
<evidence type="ECO:0000313" key="12">
    <source>
        <dbReference type="Proteomes" id="UP000290572"/>
    </source>
</evidence>
<keyword evidence="5" id="KW-0479">Metal-binding</keyword>
<dbReference type="Pfam" id="PF02825">
    <property type="entry name" value="WWE"/>
    <property type="match status" value="1"/>
</dbReference>
<dbReference type="EMBL" id="QBIY01012712">
    <property type="protein sequence ID" value="RXN18586.1"/>
    <property type="molecule type" value="Genomic_DNA"/>
</dbReference>
<proteinExistence type="inferred from homology"/>
<feature type="zinc finger region" description="C3H1-type" evidence="5">
    <location>
        <begin position="212"/>
        <end position="239"/>
    </location>
</feature>
<dbReference type="PANTHER" id="PTHR45740:SF7">
    <property type="entry name" value="PROTEIN MONO-ADP-RIBOSYLTRANSFERASE TIPARP"/>
    <property type="match status" value="1"/>
</dbReference>
<dbReference type="Pfam" id="PF23466">
    <property type="entry name" value="WWE_4"/>
    <property type="match status" value="1"/>
</dbReference>
<dbReference type="GO" id="GO:0003950">
    <property type="term" value="F:NAD+ poly-ADP-ribosyltransferase activity"/>
    <property type="evidence" value="ECO:0007669"/>
    <property type="project" value="InterPro"/>
</dbReference>
<keyword evidence="6" id="KW-0175">Coiled coil</keyword>
<feature type="coiled-coil region" evidence="6">
    <location>
        <begin position="657"/>
        <end position="708"/>
    </location>
</feature>
<evidence type="ECO:0000256" key="7">
    <source>
        <dbReference type="SAM" id="MobiDB-lite"/>
    </source>
</evidence>
<dbReference type="CDD" id="cd01439">
    <property type="entry name" value="TCCD_inducible_PARP_like"/>
    <property type="match status" value="1"/>
</dbReference>
<name>A0A498MI63_LABRO</name>
<evidence type="ECO:0000256" key="3">
    <source>
        <dbReference type="ARBA" id="ARBA00023242"/>
    </source>
</evidence>
<evidence type="ECO:0000259" key="10">
    <source>
        <dbReference type="PROSITE" id="PS51059"/>
    </source>
</evidence>
<dbReference type="Gene3D" id="3.30.720.50">
    <property type="match status" value="1"/>
</dbReference>
<feature type="coiled-coil region" evidence="6">
    <location>
        <begin position="915"/>
        <end position="977"/>
    </location>
</feature>
<dbReference type="GO" id="GO:0016567">
    <property type="term" value="P:protein ubiquitination"/>
    <property type="evidence" value="ECO:0007669"/>
    <property type="project" value="UniProtKB-UniPathway"/>
</dbReference>
<reference evidence="11 12" key="1">
    <citation type="submission" date="2018-03" db="EMBL/GenBank/DDBJ databases">
        <title>Draft genome sequence of Rohu Carp (Labeo rohita).</title>
        <authorList>
            <person name="Das P."/>
            <person name="Kushwaha B."/>
            <person name="Joshi C.G."/>
            <person name="Kumar D."/>
            <person name="Nagpure N.S."/>
            <person name="Sahoo L."/>
            <person name="Das S.P."/>
            <person name="Bit A."/>
            <person name="Patnaik S."/>
            <person name="Meher P.K."/>
            <person name="Jayasankar P."/>
            <person name="Koringa P.G."/>
            <person name="Patel N.V."/>
            <person name="Hinsu A.T."/>
            <person name="Kumar R."/>
            <person name="Pandey M."/>
            <person name="Agarwal S."/>
            <person name="Srivastava S."/>
            <person name="Singh M."/>
            <person name="Iquebal M.A."/>
            <person name="Jaiswal S."/>
            <person name="Angadi U.B."/>
            <person name="Kumar N."/>
            <person name="Raza M."/>
            <person name="Shah T.M."/>
            <person name="Rai A."/>
            <person name="Jena J.K."/>
        </authorList>
    </citation>
    <scope>NUCLEOTIDE SEQUENCE [LARGE SCALE GENOMIC DNA]</scope>
    <source>
        <strain evidence="11">DASCIFA01</strain>
        <tissue evidence="11">Testis</tissue>
    </source>
</reference>
<keyword evidence="12" id="KW-1185">Reference proteome</keyword>
<dbReference type="Gene3D" id="3.90.228.10">
    <property type="match status" value="1"/>
</dbReference>
<comment type="caution">
    <text evidence="11">The sequence shown here is derived from an EMBL/GenBank/DDBJ whole genome shotgun (WGS) entry which is preliminary data.</text>
</comment>
<dbReference type="Proteomes" id="UP000290572">
    <property type="component" value="Unassembled WGS sequence"/>
</dbReference>
<evidence type="ECO:0000256" key="6">
    <source>
        <dbReference type="SAM" id="Coils"/>
    </source>
</evidence>
<dbReference type="UniPathway" id="UPA00143"/>
<evidence type="ECO:0000259" key="8">
    <source>
        <dbReference type="PROSITE" id="PS50103"/>
    </source>
</evidence>
<feature type="compositionally biased region" description="Basic and acidic residues" evidence="7">
    <location>
        <begin position="139"/>
        <end position="152"/>
    </location>
</feature>
<dbReference type="PANTHER" id="PTHR45740">
    <property type="entry name" value="POLY [ADP-RIBOSE] POLYMERASE"/>
    <property type="match status" value="1"/>
</dbReference>